<dbReference type="InterPro" id="IPR021127">
    <property type="entry name" value="CRISPR_associated_Cas2"/>
</dbReference>
<sequence length="88" mass="10444">MRLWMIAYDIADDATRTRVEKYLLRWGNRVQYSVFEAYLTPQQARTIVRDLEPLLDSATDSLRLYPLCRWCEPQLRIHGQGRRSETVA</sequence>
<feature type="binding site" evidence="9">
    <location>
        <position position="9"/>
    </location>
    <ligand>
        <name>Mg(2+)</name>
        <dbReference type="ChEBI" id="CHEBI:18420"/>
        <note>catalytic</note>
    </ligand>
</feature>
<evidence type="ECO:0000256" key="9">
    <source>
        <dbReference type="HAMAP-Rule" id="MF_01471"/>
    </source>
</evidence>
<evidence type="ECO:0000256" key="6">
    <source>
        <dbReference type="ARBA" id="ARBA00022801"/>
    </source>
</evidence>
<dbReference type="GO" id="GO:0051607">
    <property type="term" value="P:defense response to virus"/>
    <property type="evidence" value="ECO:0007669"/>
    <property type="project" value="UniProtKB-UniRule"/>
</dbReference>
<evidence type="ECO:0000256" key="10">
    <source>
        <dbReference type="PIRNR" id="PIRNR032582"/>
    </source>
</evidence>
<keyword evidence="8 9" id="KW-0051">Antiviral defense</keyword>
<accession>A0A554X174</accession>
<dbReference type="NCBIfam" id="TIGR01573">
    <property type="entry name" value="cas2"/>
    <property type="match status" value="1"/>
</dbReference>
<reference evidence="11 12" key="1">
    <citation type="submission" date="2019-07" db="EMBL/GenBank/DDBJ databases">
        <title>Tepidimonas taiwanensis I1-1 draft genome.</title>
        <authorList>
            <person name="Da Costa M.S."/>
            <person name="Froufe H.J.C."/>
            <person name="Egas C."/>
            <person name="Albuquerque L."/>
        </authorList>
    </citation>
    <scope>NUCLEOTIDE SEQUENCE [LARGE SCALE GENOMIC DNA]</scope>
    <source>
        <strain evidence="11 12">I1-1</strain>
    </source>
</reference>
<protein>
    <recommendedName>
        <fullName evidence="9">CRISPR-associated endoribonuclease Cas2</fullName>
        <ecNumber evidence="9">3.1.-.-</ecNumber>
    </recommendedName>
</protein>
<comment type="function">
    <text evidence="9">CRISPR (clustered regularly interspaced short palindromic repeat), is an adaptive immune system that provides protection against mobile genetic elements (viruses, transposable elements and conjugative plasmids). CRISPR clusters contain sequences complementary to antecedent mobile elements and target invading nucleic acids. CRISPR clusters are transcribed and processed into CRISPR RNA (crRNA). Functions as a ssRNA-specific endoribonuclease. Involved in the integration of spacer DNA into the CRISPR cassette.</text>
</comment>
<dbReference type="PANTHER" id="PTHR34405:SF3">
    <property type="entry name" value="CRISPR-ASSOCIATED ENDORIBONUCLEASE CAS2 3"/>
    <property type="match status" value="1"/>
</dbReference>
<dbReference type="GO" id="GO:0043571">
    <property type="term" value="P:maintenance of CRISPR repeat elements"/>
    <property type="evidence" value="ECO:0007669"/>
    <property type="project" value="UniProtKB-UniRule"/>
</dbReference>
<evidence type="ECO:0000256" key="3">
    <source>
        <dbReference type="ARBA" id="ARBA00022722"/>
    </source>
</evidence>
<comment type="similarity">
    <text evidence="2 9 10">Belongs to the CRISPR-associated endoribonuclease Cas2 protein family.</text>
</comment>
<dbReference type="CDD" id="cd09725">
    <property type="entry name" value="Cas2_I_II_III"/>
    <property type="match status" value="1"/>
</dbReference>
<evidence type="ECO:0000256" key="8">
    <source>
        <dbReference type="ARBA" id="ARBA00023118"/>
    </source>
</evidence>
<dbReference type="PIRSF" id="PIRSF032582">
    <property type="entry name" value="Cas2"/>
    <property type="match status" value="1"/>
</dbReference>
<dbReference type="OrthoDB" id="9798176at2"/>
<dbReference type="GO" id="GO:0016787">
    <property type="term" value="F:hydrolase activity"/>
    <property type="evidence" value="ECO:0007669"/>
    <property type="project" value="UniProtKB-KW"/>
</dbReference>
<keyword evidence="4 9" id="KW-0479">Metal-binding</keyword>
<dbReference type="RefSeq" id="WP_143898383.1">
    <property type="nucleotide sequence ID" value="NZ_CP083911.1"/>
</dbReference>
<name>A0A554X174_9BURK</name>
<dbReference type="Proteomes" id="UP000317763">
    <property type="component" value="Unassembled WGS sequence"/>
</dbReference>
<keyword evidence="7 9" id="KW-0460">Magnesium</keyword>
<comment type="subunit">
    <text evidence="9">Homodimer, forms a heterotetramer with a Cas1 homodimer.</text>
</comment>
<comment type="caution">
    <text evidence="11">The sequence shown here is derived from an EMBL/GenBank/DDBJ whole genome shotgun (WGS) entry which is preliminary data.</text>
</comment>
<dbReference type="GO" id="GO:0046872">
    <property type="term" value="F:metal ion binding"/>
    <property type="evidence" value="ECO:0007669"/>
    <property type="project" value="UniProtKB-UniRule"/>
</dbReference>
<evidence type="ECO:0000256" key="4">
    <source>
        <dbReference type="ARBA" id="ARBA00022723"/>
    </source>
</evidence>
<evidence type="ECO:0000256" key="7">
    <source>
        <dbReference type="ARBA" id="ARBA00022842"/>
    </source>
</evidence>
<keyword evidence="3 9" id="KW-0540">Nuclease</keyword>
<evidence type="ECO:0000256" key="5">
    <source>
        <dbReference type="ARBA" id="ARBA00022759"/>
    </source>
</evidence>
<evidence type="ECO:0000256" key="2">
    <source>
        <dbReference type="ARBA" id="ARBA00009959"/>
    </source>
</evidence>
<proteinExistence type="inferred from homology"/>
<dbReference type="InterPro" id="IPR019199">
    <property type="entry name" value="Virulence_VapD/CRISPR_Cas2"/>
</dbReference>
<dbReference type="EMBL" id="VJOM01000033">
    <property type="protein sequence ID" value="TSE29548.1"/>
    <property type="molecule type" value="Genomic_DNA"/>
</dbReference>
<dbReference type="HAMAP" id="MF_01471">
    <property type="entry name" value="Cas2"/>
    <property type="match status" value="1"/>
</dbReference>
<keyword evidence="5 9" id="KW-0255">Endonuclease</keyword>
<dbReference type="SUPFAM" id="SSF143430">
    <property type="entry name" value="TTP0101/SSO1404-like"/>
    <property type="match status" value="1"/>
</dbReference>
<dbReference type="Gene3D" id="3.30.70.240">
    <property type="match status" value="1"/>
</dbReference>
<dbReference type="PANTHER" id="PTHR34405">
    <property type="entry name" value="CRISPR-ASSOCIATED ENDORIBONUCLEASE CAS2"/>
    <property type="match status" value="1"/>
</dbReference>
<evidence type="ECO:0000313" key="12">
    <source>
        <dbReference type="Proteomes" id="UP000317763"/>
    </source>
</evidence>
<dbReference type="GO" id="GO:0004521">
    <property type="term" value="F:RNA endonuclease activity"/>
    <property type="evidence" value="ECO:0007669"/>
    <property type="project" value="UniProtKB-UniRule"/>
</dbReference>
<keyword evidence="12" id="KW-1185">Reference proteome</keyword>
<comment type="cofactor">
    <cofactor evidence="1 9">
        <name>Mg(2+)</name>
        <dbReference type="ChEBI" id="CHEBI:18420"/>
    </cofactor>
</comment>
<gene>
    <name evidence="11" type="primary">cas2b</name>
    <name evidence="9" type="synonym">cas2</name>
    <name evidence="11" type="ORF">Ttaiw_02269</name>
</gene>
<organism evidence="11 12">
    <name type="scientific">Tepidimonas taiwanensis</name>
    <dbReference type="NCBI Taxonomy" id="307486"/>
    <lineage>
        <taxon>Bacteria</taxon>
        <taxon>Pseudomonadati</taxon>
        <taxon>Pseudomonadota</taxon>
        <taxon>Betaproteobacteria</taxon>
        <taxon>Burkholderiales</taxon>
        <taxon>Tepidimonas</taxon>
    </lineage>
</organism>
<evidence type="ECO:0000256" key="1">
    <source>
        <dbReference type="ARBA" id="ARBA00001946"/>
    </source>
</evidence>
<evidence type="ECO:0000313" key="11">
    <source>
        <dbReference type="EMBL" id="TSE29548.1"/>
    </source>
</evidence>
<keyword evidence="6 9" id="KW-0378">Hydrolase</keyword>
<dbReference type="Pfam" id="PF09827">
    <property type="entry name" value="CRISPR_Cas2"/>
    <property type="match status" value="1"/>
</dbReference>
<dbReference type="EC" id="3.1.-.-" evidence="9"/>
<dbReference type="AlphaFoldDB" id="A0A554X174"/>